<proteinExistence type="predicted"/>
<evidence type="ECO:0000256" key="1">
    <source>
        <dbReference type="SAM" id="MobiDB-lite"/>
    </source>
</evidence>
<feature type="compositionally biased region" description="Basic and acidic residues" evidence="1">
    <location>
        <begin position="190"/>
        <end position="222"/>
    </location>
</feature>
<evidence type="ECO:0000313" key="3">
    <source>
        <dbReference type="Proteomes" id="UP001158576"/>
    </source>
</evidence>
<dbReference type="Proteomes" id="UP001158576">
    <property type="component" value="Chromosome 1"/>
</dbReference>
<feature type="region of interest" description="Disordered" evidence="1">
    <location>
        <begin position="172"/>
        <end position="261"/>
    </location>
</feature>
<reference evidence="2 3" key="1">
    <citation type="submission" date="2021-04" db="EMBL/GenBank/DDBJ databases">
        <authorList>
            <person name="Bliznina A."/>
        </authorList>
    </citation>
    <scope>NUCLEOTIDE SEQUENCE [LARGE SCALE GENOMIC DNA]</scope>
</reference>
<gene>
    <name evidence="2" type="ORF">OKIOD_LOCUS11796</name>
</gene>
<feature type="compositionally biased region" description="Acidic residues" evidence="1">
    <location>
        <begin position="229"/>
        <end position="245"/>
    </location>
</feature>
<feature type="region of interest" description="Disordered" evidence="1">
    <location>
        <begin position="113"/>
        <end position="148"/>
    </location>
</feature>
<protein>
    <submittedName>
        <fullName evidence="2">Oidioi.mRNA.OKI2018_I69.chr1.g3031.t1.cds</fullName>
    </submittedName>
</protein>
<accession>A0ABN7STI9</accession>
<feature type="compositionally biased region" description="Acidic residues" evidence="1">
    <location>
        <begin position="172"/>
        <end position="189"/>
    </location>
</feature>
<feature type="compositionally biased region" description="Basic residues" evidence="1">
    <location>
        <begin position="113"/>
        <end position="129"/>
    </location>
</feature>
<feature type="compositionally biased region" description="Basic and acidic residues" evidence="1">
    <location>
        <begin position="130"/>
        <end position="148"/>
    </location>
</feature>
<evidence type="ECO:0000313" key="2">
    <source>
        <dbReference type="EMBL" id="CAG5106857.1"/>
    </source>
</evidence>
<feature type="compositionally biased region" description="Basic and acidic residues" evidence="1">
    <location>
        <begin position="246"/>
        <end position="261"/>
    </location>
</feature>
<name>A0ABN7STI9_OIKDI</name>
<sequence>MKLFYALFASEVLARRERAQPYRQIITDPDKLYFAPVRRQITDVESMNKDEFKIYNNKAVQELRFKDPRQLTLDEAEDIADFYANLRKWQARMDDDEERELWRKEKIHQKKMMKQKERKKFGKGKKKGKVDKVEKGNKKNATRDDYIEMRERMEREEFERMRKFEDPSFEGYDDYEEEIIMDDDEDNDTAEDRKRRDAEKEKVSTGADDIGKKMRGRRDARMFEMPLPQEDDVEYIDEDDEDDDEPRYKHYREDGLPHPREYFGKHEEEEEEIHYSEDQLYRDNLRVQEITAQLFQTQGDMEFDAVWDRVKMHIPESFAKGKDDWKLKAIFQQQAQNMRDDENLRMRAAEVIQKQRAEKEHYQRFARKMMDKYEGDL</sequence>
<organism evidence="2 3">
    <name type="scientific">Oikopleura dioica</name>
    <name type="common">Tunicate</name>
    <dbReference type="NCBI Taxonomy" id="34765"/>
    <lineage>
        <taxon>Eukaryota</taxon>
        <taxon>Metazoa</taxon>
        <taxon>Chordata</taxon>
        <taxon>Tunicata</taxon>
        <taxon>Appendicularia</taxon>
        <taxon>Copelata</taxon>
        <taxon>Oikopleuridae</taxon>
        <taxon>Oikopleura</taxon>
    </lineage>
</organism>
<dbReference type="EMBL" id="OU015566">
    <property type="protein sequence ID" value="CAG5106857.1"/>
    <property type="molecule type" value="Genomic_DNA"/>
</dbReference>
<keyword evidence="3" id="KW-1185">Reference proteome</keyword>